<dbReference type="InterPro" id="IPR007329">
    <property type="entry name" value="FMN-bd"/>
</dbReference>
<dbReference type="Proteomes" id="UP000010816">
    <property type="component" value="Chromosome"/>
</dbReference>
<dbReference type="PANTHER" id="PTHR36118">
    <property type="entry name" value="ION-TRANSLOCATING OXIDOREDUCTASE COMPLEX SUBUNIT G"/>
    <property type="match status" value="1"/>
</dbReference>
<dbReference type="InterPro" id="IPR010209">
    <property type="entry name" value="Ion_transpt_RnfG/RsxG"/>
</dbReference>
<accession>L0GVW8</accession>
<dbReference type="RefSeq" id="WP_015279642.1">
    <property type="nucleotide sequence ID" value="NC_019940.1"/>
</dbReference>
<protein>
    <recommendedName>
        <fullName evidence="6">Ion-translocating oxidoreductase complex subunit G</fullName>
        <ecNumber evidence="6">7.-.-.-</ecNumber>
    </recommendedName>
    <alternativeName>
        <fullName evidence="6">Rnf electron transport complex subunit G</fullName>
    </alternativeName>
</protein>
<keyword evidence="9" id="KW-1185">Reference proteome</keyword>
<evidence type="ECO:0000256" key="1">
    <source>
        <dbReference type="ARBA" id="ARBA00022448"/>
    </source>
</evidence>
<dbReference type="SMART" id="SM00900">
    <property type="entry name" value="FMN_bind"/>
    <property type="match status" value="1"/>
</dbReference>
<keyword evidence="4 6" id="KW-0288">FMN</keyword>
<sequence length="230" mass="23820">MTGSARRAPSAWRSALMLGTAATVCIGLVTAVHHYSQPRILAAAAAFREAGLLPLLGAIRSSQGLTHDVLELAPPHGLPAPGPATIDRFYTDGQPAALVLEVTIAKGYAGPIRLRLGIDDNGTVTGIQVLEHAETPGLGGQIEPEKSDWLMQLVGRSLANPPRTDWAIAGDGGAFDQITGASITSRAVVHAVRDALQAVQADWATLFAAPVVDDRRQAGSYDSPPVGAGG</sequence>
<keyword evidence="6" id="KW-1278">Translocase</keyword>
<dbReference type="Pfam" id="PF04205">
    <property type="entry name" value="FMN_bind"/>
    <property type="match status" value="1"/>
</dbReference>
<dbReference type="AlphaFoldDB" id="L0GVW8"/>
<evidence type="ECO:0000259" key="7">
    <source>
        <dbReference type="SMART" id="SM00900"/>
    </source>
</evidence>
<evidence type="ECO:0000256" key="4">
    <source>
        <dbReference type="ARBA" id="ARBA00022643"/>
    </source>
</evidence>
<dbReference type="KEGG" id="tmb:Thimo_0655"/>
<dbReference type="GO" id="GO:0005886">
    <property type="term" value="C:plasma membrane"/>
    <property type="evidence" value="ECO:0007669"/>
    <property type="project" value="UniProtKB-SubCell"/>
</dbReference>
<comment type="function">
    <text evidence="6">Part of a membrane-bound complex that couples electron transfer with translocation of ions across the membrane.</text>
</comment>
<feature type="domain" description="FMN-binding" evidence="7">
    <location>
        <begin position="107"/>
        <end position="199"/>
    </location>
</feature>
<dbReference type="STRING" id="765912.Thimo_0655"/>
<comment type="subcellular location">
    <subcellularLocation>
        <location evidence="6">Cell inner membrane</location>
        <topology evidence="6">Single-pass membrane protein</topology>
    </subcellularLocation>
</comment>
<keyword evidence="6" id="KW-1133">Transmembrane helix</keyword>
<dbReference type="EC" id="7.-.-.-" evidence="6"/>
<keyword evidence="2 6" id="KW-0597">Phosphoprotein</keyword>
<dbReference type="PIRSF" id="PIRSF006091">
    <property type="entry name" value="E_trnsport_RnfG"/>
    <property type="match status" value="1"/>
</dbReference>
<proteinExistence type="inferred from homology"/>
<evidence type="ECO:0000313" key="8">
    <source>
        <dbReference type="EMBL" id="AGA89495.1"/>
    </source>
</evidence>
<keyword evidence="5 6" id="KW-0249">Electron transport</keyword>
<dbReference type="GO" id="GO:0009055">
    <property type="term" value="F:electron transfer activity"/>
    <property type="evidence" value="ECO:0007669"/>
    <property type="project" value="InterPro"/>
</dbReference>
<organism evidence="8 9">
    <name type="scientific">Thioflavicoccus mobilis 8321</name>
    <dbReference type="NCBI Taxonomy" id="765912"/>
    <lineage>
        <taxon>Bacteria</taxon>
        <taxon>Pseudomonadati</taxon>
        <taxon>Pseudomonadota</taxon>
        <taxon>Gammaproteobacteria</taxon>
        <taxon>Chromatiales</taxon>
        <taxon>Chromatiaceae</taxon>
        <taxon>Thioflavicoccus</taxon>
    </lineage>
</organism>
<comment type="similarity">
    <text evidence="6">Belongs to the RnfG family.</text>
</comment>
<evidence type="ECO:0000256" key="5">
    <source>
        <dbReference type="ARBA" id="ARBA00022982"/>
    </source>
</evidence>
<evidence type="ECO:0000256" key="3">
    <source>
        <dbReference type="ARBA" id="ARBA00022630"/>
    </source>
</evidence>
<keyword evidence="3 6" id="KW-0285">Flavoprotein</keyword>
<dbReference type="PANTHER" id="PTHR36118:SF1">
    <property type="entry name" value="ION-TRANSLOCATING OXIDOREDUCTASE COMPLEX SUBUNIT G"/>
    <property type="match status" value="1"/>
</dbReference>
<dbReference type="EMBL" id="CP003051">
    <property type="protein sequence ID" value="AGA89495.1"/>
    <property type="molecule type" value="Genomic_DNA"/>
</dbReference>
<evidence type="ECO:0000313" key="9">
    <source>
        <dbReference type="Proteomes" id="UP000010816"/>
    </source>
</evidence>
<name>L0GVW8_9GAMM</name>
<dbReference type="GO" id="GO:0022900">
    <property type="term" value="P:electron transport chain"/>
    <property type="evidence" value="ECO:0007669"/>
    <property type="project" value="UniProtKB-UniRule"/>
</dbReference>
<keyword evidence="6" id="KW-0812">Transmembrane</keyword>
<dbReference type="NCBIfam" id="TIGR01947">
    <property type="entry name" value="rnfG"/>
    <property type="match status" value="1"/>
</dbReference>
<keyword evidence="1 6" id="KW-0813">Transport</keyword>
<dbReference type="HAMAP" id="MF_00479">
    <property type="entry name" value="RsxG_RnfG"/>
    <property type="match status" value="1"/>
</dbReference>
<dbReference type="eggNOG" id="COG4659">
    <property type="taxonomic scope" value="Bacteria"/>
</dbReference>
<evidence type="ECO:0000256" key="2">
    <source>
        <dbReference type="ARBA" id="ARBA00022553"/>
    </source>
</evidence>
<dbReference type="OrthoDB" id="9784165at2"/>
<evidence type="ECO:0000256" key="6">
    <source>
        <dbReference type="HAMAP-Rule" id="MF_00479"/>
    </source>
</evidence>
<dbReference type="HOGENOM" id="CLU_077882_1_0_6"/>
<comment type="caution">
    <text evidence="6">Lacks conserved residue(s) required for the propagation of feature annotation.</text>
</comment>
<dbReference type="GO" id="GO:0010181">
    <property type="term" value="F:FMN binding"/>
    <property type="evidence" value="ECO:0007669"/>
    <property type="project" value="InterPro"/>
</dbReference>
<keyword evidence="6" id="KW-0472">Membrane</keyword>
<reference evidence="8 9" key="1">
    <citation type="submission" date="2011-09" db="EMBL/GenBank/DDBJ databases">
        <title>Complete sequence of chromosome of Thioflavicoccus mobilis 8321.</title>
        <authorList>
            <consortium name="US DOE Joint Genome Institute"/>
            <person name="Lucas S."/>
            <person name="Han J."/>
            <person name="Lapidus A."/>
            <person name="Cheng J.-F."/>
            <person name="Goodwin L."/>
            <person name="Pitluck S."/>
            <person name="Peters L."/>
            <person name="Ovchinnikova G."/>
            <person name="Lu M."/>
            <person name="Detter J.C."/>
            <person name="Han C."/>
            <person name="Tapia R."/>
            <person name="Land M."/>
            <person name="Hauser L."/>
            <person name="Kyrpides N."/>
            <person name="Ivanova N."/>
            <person name="Pagani I."/>
            <person name="Vogl K."/>
            <person name="Liu Z."/>
            <person name="Imhoff J."/>
            <person name="Thiel V."/>
            <person name="Frigaard N.-U."/>
            <person name="Bryant D."/>
            <person name="Woyke T."/>
        </authorList>
    </citation>
    <scope>NUCLEOTIDE SEQUENCE [LARGE SCALE GENOMIC DNA]</scope>
    <source>
        <strain evidence="8 9">8321</strain>
    </source>
</reference>
<keyword evidence="6" id="KW-1003">Cell membrane</keyword>
<gene>
    <name evidence="6" type="primary">rnfG</name>
    <name evidence="8" type="ORF">Thimo_0655</name>
</gene>
<comment type="subunit">
    <text evidence="6">The complex is composed of six subunits: RnfA, RnfB, RnfC, RnfD, RnfE and RnfG.</text>
</comment>
<comment type="cofactor">
    <cofactor evidence="6">
        <name>FMN</name>
        <dbReference type="ChEBI" id="CHEBI:58210"/>
    </cofactor>
</comment>
<keyword evidence="6" id="KW-0997">Cell inner membrane</keyword>